<feature type="domain" description="HORMA" evidence="6">
    <location>
        <begin position="30"/>
        <end position="236"/>
    </location>
</feature>
<comment type="subcellular location">
    <subcellularLocation>
        <location evidence="2">Chromosome</location>
    </subcellularLocation>
    <subcellularLocation>
        <location evidence="1">Nucleus</location>
    </subcellularLocation>
</comment>
<comment type="caution">
    <text evidence="7">The sequence shown here is derived from an EMBL/GenBank/DDBJ whole genome shotgun (WGS) entry which is preliminary data.</text>
</comment>
<reference evidence="7" key="1">
    <citation type="submission" date="2020-10" db="EMBL/GenBank/DDBJ databases">
        <authorList>
            <person name="Kikuchi T."/>
        </authorList>
    </citation>
    <scope>NUCLEOTIDE SEQUENCE</scope>
    <source>
        <strain evidence="7">NKZ352</strain>
    </source>
</reference>
<sequence>MNETLNDADNSLQSHGNWASTFPECMDSVPDSLTFLNRCICIGVSTILYKRGVIPQQCFKGRLIEKYRVYTMNTSNAIGNRLHQKIKGVCDAIRQGYLDEIAVVFFPKLNVEEVFEVYSFKINYDDDNNPNIDFSRGLNATDKQKLMSFKYNGPEQAKGEFFRLVRVIHDLTRKFMRPLPPNCDAGFRSAYRTHTPADYQAPGFVPSDIFYELVPEAQRVEFGHIRGGHHESLVVCYSTLLEEAGKVRGAVENCNKSRMNQFINESFAEISNVSNKSPKNTSKDGYSENSKGRIYPLYARTKNVKAVV</sequence>
<evidence type="ECO:0000313" key="7">
    <source>
        <dbReference type="EMBL" id="CAD6191570.1"/>
    </source>
</evidence>
<evidence type="ECO:0000313" key="8">
    <source>
        <dbReference type="Proteomes" id="UP000835052"/>
    </source>
</evidence>
<evidence type="ECO:0000256" key="5">
    <source>
        <dbReference type="ARBA" id="ARBA00023254"/>
    </source>
</evidence>
<dbReference type="SUPFAM" id="SSF56019">
    <property type="entry name" value="The spindle assembly checkpoint protein mad2"/>
    <property type="match status" value="1"/>
</dbReference>
<evidence type="ECO:0000256" key="3">
    <source>
        <dbReference type="ARBA" id="ARBA00022454"/>
    </source>
</evidence>
<keyword evidence="8" id="KW-1185">Reference proteome</keyword>
<keyword evidence="4" id="KW-0539">Nucleus</keyword>
<dbReference type="AlphaFoldDB" id="A0A8S1HE44"/>
<gene>
    <name evidence="7" type="ORF">CAUJ_LOCUS7489</name>
</gene>
<dbReference type="GO" id="GO:0005694">
    <property type="term" value="C:chromosome"/>
    <property type="evidence" value="ECO:0007669"/>
    <property type="project" value="UniProtKB-SubCell"/>
</dbReference>
<dbReference type="PANTHER" id="PTHR48225">
    <property type="entry name" value="HORMA DOMAIN-CONTAINING PROTEIN 1"/>
    <property type="match status" value="1"/>
</dbReference>
<dbReference type="PANTHER" id="PTHR48225:SF7">
    <property type="entry name" value="MEIOSIS-SPECIFIC PROTEIN HOP1"/>
    <property type="match status" value="1"/>
</dbReference>
<dbReference type="InterPro" id="IPR051294">
    <property type="entry name" value="HORMA_MeioticProgression"/>
</dbReference>
<accession>A0A8S1HE44</accession>
<dbReference type="Gene3D" id="3.30.900.10">
    <property type="entry name" value="HORMA domain"/>
    <property type="match status" value="1"/>
</dbReference>
<evidence type="ECO:0000256" key="4">
    <source>
        <dbReference type="ARBA" id="ARBA00023242"/>
    </source>
</evidence>
<dbReference type="Proteomes" id="UP000835052">
    <property type="component" value="Unassembled WGS sequence"/>
</dbReference>
<dbReference type="OrthoDB" id="1928087at2759"/>
<dbReference type="Pfam" id="PF02301">
    <property type="entry name" value="HORMA"/>
    <property type="match status" value="1"/>
</dbReference>
<dbReference type="InterPro" id="IPR036570">
    <property type="entry name" value="HORMA_dom_sf"/>
</dbReference>
<evidence type="ECO:0000256" key="2">
    <source>
        <dbReference type="ARBA" id="ARBA00004286"/>
    </source>
</evidence>
<dbReference type="GO" id="GO:0051321">
    <property type="term" value="P:meiotic cell cycle"/>
    <property type="evidence" value="ECO:0007669"/>
    <property type="project" value="UniProtKB-KW"/>
</dbReference>
<keyword evidence="3" id="KW-0158">Chromosome</keyword>
<proteinExistence type="predicted"/>
<dbReference type="GO" id="GO:0005634">
    <property type="term" value="C:nucleus"/>
    <property type="evidence" value="ECO:0007669"/>
    <property type="project" value="UniProtKB-SubCell"/>
</dbReference>
<protein>
    <recommendedName>
        <fullName evidence="6">HORMA domain-containing protein</fullName>
    </recommendedName>
</protein>
<evidence type="ECO:0000256" key="1">
    <source>
        <dbReference type="ARBA" id="ARBA00004123"/>
    </source>
</evidence>
<dbReference type="PROSITE" id="PS50815">
    <property type="entry name" value="HORMA"/>
    <property type="match status" value="1"/>
</dbReference>
<dbReference type="InterPro" id="IPR003511">
    <property type="entry name" value="HORMA_dom"/>
</dbReference>
<evidence type="ECO:0000259" key="6">
    <source>
        <dbReference type="PROSITE" id="PS50815"/>
    </source>
</evidence>
<dbReference type="EMBL" id="CAJGYM010000022">
    <property type="protein sequence ID" value="CAD6191570.1"/>
    <property type="molecule type" value="Genomic_DNA"/>
</dbReference>
<organism evidence="7 8">
    <name type="scientific">Caenorhabditis auriculariae</name>
    <dbReference type="NCBI Taxonomy" id="2777116"/>
    <lineage>
        <taxon>Eukaryota</taxon>
        <taxon>Metazoa</taxon>
        <taxon>Ecdysozoa</taxon>
        <taxon>Nematoda</taxon>
        <taxon>Chromadorea</taxon>
        <taxon>Rhabditida</taxon>
        <taxon>Rhabditina</taxon>
        <taxon>Rhabditomorpha</taxon>
        <taxon>Rhabditoidea</taxon>
        <taxon>Rhabditidae</taxon>
        <taxon>Peloderinae</taxon>
        <taxon>Caenorhabditis</taxon>
    </lineage>
</organism>
<keyword evidence="5" id="KW-0469">Meiosis</keyword>
<name>A0A8S1HE44_9PELO</name>